<protein>
    <recommendedName>
        <fullName evidence="4">Lipoprotein</fullName>
    </recommendedName>
</protein>
<dbReference type="EMBL" id="JACPRF010000364">
    <property type="protein sequence ID" value="MBI2877569.1"/>
    <property type="molecule type" value="Genomic_DNA"/>
</dbReference>
<evidence type="ECO:0008006" key="4">
    <source>
        <dbReference type="Google" id="ProtNLM"/>
    </source>
</evidence>
<accession>A0A932CQJ1</accession>
<proteinExistence type="predicted"/>
<dbReference type="Gene3D" id="3.30.1330.60">
    <property type="entry name" value="OmpA-like domain"/>
    <property type="match status" value="1"/>
</dbReference>
<dbReference type="InterPro" id="IPR036737">
    <property type="entry name" value="OmpA-like_sf"/>
</dbReference>
<evidence type="ECO:0000313" key="3">
    <source>
        <dbReference type="Proteomes" id="UP000769766"/>
    </source>
</evidence>
<organism evidence="2 3">
    <name type="scientific">Tectimicrobiota bacterium</name>
    <dbReference type="NCBI Taxonomy" id="2528274"/>
    <lineage>
        <taxon>Bacteria</taxon>
        <taxon>Pseudomonadati</taxon>
        <taxon>Nitrospinota/Tectimicrobiota group</taxon>
        <taxon>Candidatus Tectimicrobiota</taxon>
    </lineage>
</organism>
<dbReference type="Proteomes" id="UP000769766">
    <property type="component" value="Unassembled WGS sequence"/>
</dbReference>
<sequence length="197" mass="21606">MKGHGLGGWVISLLILGGCVAGLQDKPVQEEIQKQEELSTRVGGPKAPEQGRPSELEGRLNQAVQEEAARGRASVARGDGELNIYLSDELIFSRENLVQMTPEGEKTLQRIGSILREAPTVPIELEAAAAFKPYGKSEETTTQLNQQLHLQLIKLAEHLEQKLGLPPERVRLQGEVAGEKAKPEDLRIRIVLIPTVE</sequence>
<evidence type="ECO:0000256" key="1">
    <source>
        <dbReference type="SAM" id="MobiDB-lite"/>
    </source>
</evidence>
<name>A0A932CQJ1_UNCTE</name>
<comment type="caution">
    <text evidence="2">The sequence shown here is derived from an EMBL/GenBank/DDBJ whole genome shotgun (WGS) entry which is preliminary data.</text>
</comment>
<feature type="region of interest" description="Disordered" evidence="1">
    <location>
        <begin position="35"/>
        <end position="59"/>
    </location>
</feature>
<dbReference type="AlphaFoldDB" id="A0A932CQJ1"/>
<evidence type="ECO:0000313" key="2">
    <source>
        <dbReference type="EMBL" id="MBI2877569.1"/>
    </source>
</evidence>
<dbReference type="PROSITE" id="PS51257">
    <property type="entry name" value="PROKAR_LIPOPROTEIN"/>
    <property type="match status" value="1"/>
</dbReference>
<gene>
    <name evidence="2" type="ORF">HYY20_11880</name>
</gene>
<reference evidence="2" key="1">
    <citation type="submission" date="2020-07" db="EMBL/GenBank/DDBJ databases">
        <title>Huge and variable diversity of episymbiotic CPR bacteria and DPANN archaea in groundwater ecosystems.</title>
        <authorList>
            <person name="He C.Y."/>
            <person name="Keren R."/>
            <person name="Whittaker M."/>
            <person name="Farag I.F."/>
            <person name="Doudna J."/>
            <person name="Cate J.H.D."/>
            <person name="Banfield J.F."/>
        </authorList>
    </citation>
    <scope>NUCLEOTIDE SEQUENCE</scope>
    <source>
        <strain evidence="2">NC_groundwater_672_Ag_B-0.1um_62_36</strain>
    </source>
</reference>